<evidence type="ECO:0000256" key="2">
    <source>
        <dbReference type="ARBA" id="ARBA00022695"/>
    </source>
</evidence>
<dbReference type="InterPro" id="IPR043128">
    <property type="entry name" value="Rev_trsase/Diguanyl_cyclase"/>
</dbReference>
<dbReference type="SUPFAM" id="SSF56672">
    <property type="entry name" value="DNA/RNA polymerases"/>
    <property type="match status" value="1"/>
</dbReference>
<feature type="domain" description="Chromo" evidence="8">
    <location>
        <begin position="1465"/>
        <end position="1517"/>
    </location>
</feature>
<comment type="caution">
    <text evidence="11">The sequence shown here is derived from an EMBL/GenBank/DDBJ whole genome shotgun (WGS) entry which is preliminary data.</text>
</comment>
<dbReference type="CDD" id="cd01647">
    <property type="entry name" value="RT_LTR"/>
    <property type="match status" value="1"/>
</dbReference>
<protein>
    <submittedName>
        <fullName evidence="11">Uncharacterized protein</fullName>
    </submittedName>
</protein>
<dbReference type="Proteomes" id="UP000429607">
    <property type="component" value="Unassembled WGS sequence"/>
</dbReference>
<feature type="compositionally biased region" description="Acidic residues" evidence="7">
    <location>
        <begin position="73"/>
        <end position="88"/>
    </location>
</feature>
<feature type="domain" description="Reverse transcriptase" evidence="9">
    <location>
        <begin position="260"/>
        <end position="492"/>
    </location>
</feature>
<dbReference type="GO" id="GO:0015074">
    <property type="term" value="P:DNA integration"/>
    <property type="evidence" value="ECO:0007669"/>
    <property type="project" value="InterPro"/>
</dbReference>
<keyword evidence="5" id="KW-0378">Hydrolase</keyword>
<dbReference type="InterPro" id="IPR012337">
    <property type="entry name" value="RNaseH-like_sf"/>
</dbReference>
<evidence type="ECO:0000313" key="11">
    <source>
        <dbReference type="EMBL" id="KAE8989169.1"/>
    </source>
</evidence>
<dbReference type="InterPro" id="IPR041373">
    <property type="entry name" value="RT_RNaseH"/>
</dbReference>
<dbReference type="GO" id="GO:0003676">
    <property type="term" value="F:nucleic acid binding"/>
    <property type="evidence" value="ECO:0007669"/>
    <property type="project" value="InterPro"/>
</dbReference>
<dbReference type="SUPFAM" id="SSF54160">
    <property type="entry name" value="Chromo domain-like"/>
    <property type="match status" value="1"/>
</dbReference>
<dbReference type="CDD" id="cd09279">
    <property type="entry name" value="RNase_HI_like"/>
    <property type="match status" value="1"/>
</dbReference>
<dbReference type="Pfam" id="PF00665">
    <property type="entry name" value="rve"/>
    <property type="match status" value="1"/>
</dbReference>
<dbReference type="InterPro" id="IPR000477">
    <property type="entry name" value="RT_dom"/>
</dbReference>
<evidence type="ECO:0000256" key="4">
    <source>
        <dbReference type="ARBA" id="ARBA00022759"/>
    </source>
</evidence>
<dbReference type="InterPro" id="IPR036397">
    <property type="entry name" value="RNaseH_sf"/>
</dbReference>
<proteinExistence type="predicted"/>
<feature type="region of interest" description="Disordered" evidence="7">
    <location>
        <begin position="950"/>
        <end position="980"/>
    </location>
</feature>
<keyword evidence="2" id="KW-0548">Nucleotidyltransferase</keyword>
<evidence type="ECO:0000256" key="7">
    <source>
        <dbReference type="SAM" id="MobiDB-lite"/>
    </source>
</evidence>
<evidence type="ECO:0000313" key="12">
    <source>
        <dbReference type="Proteomes" id="UP000429607"/>
    </source>
</evidence>
<reference evidence="11 12" key="1">
    <citation type="submission" date="2018-09" db="EMBL/GenBank/DDBJ databases">
        <title>Genomic investigation of the strawberry pathogen Phytophthora fragariae indicates pathogenicity is determined by transcriptional variation in three key races.</title>
        <authorList>
            <person name="Adams T.M."/>
            <person name="Armitage A.D."/>
            <person name="Sobczyk M.K."/>
            <person name="Bates H.J."/>
            <person name="Dunwell J.M."/>
            <person name="Nellist C.F."/>
            <person name="Harrison R.J."/>
        </authorList>
    </citation>
    <scope>NUCLEOTIDE SEQUENCE [LARGE SCALE GENOMIC DNA]</scope>
    <source>
        <strain evidence="11 12">SCRP249</strain>
    </source>
</reference>
<evidence type="ECO:0000256" key="6">
    <source>
        <dbReference type="ARBA" id="ARBA00022918"/>
    </source>
</evidence>
<dbReference type="InterPro" id="IPR002156">
    <property type="entry name" value="RNaseH_domain"/>
</dbReference>
<dbReference type="Gene3D" id="2.40.50.40">
    <property type="match status" value="1"/>
</dbReference>
<evidence type="ECO:0000256" key="1">
    <source>
        <dbReference type="ARBA" id="ARBA00022679"/>
    </source>
</evidence>
<dbReference type="Gene3D" id="1.10.340.70">
    <property type="match status" value="1"/>
</dbReference>
<evidence type="ECO:0000256" key="3">
    <source>
        <dbReference type="ARBA" id="ARBA00022722"/>
    </source>
</evidence>
<feature type="compositionally biased region" description="Basic and acidic residues" evidence="7">
    <location>
        <begin position="950"/>
        <end position="967"/>
    </location>
</feature>
<evidence type="ECO:0000256" key="5">
    <source>
        <dbReference type="ARBA" id="ARBA00022801"/>
    </source>
</evidence>
<dbReference type="InterPro" id="IPR001584">
    <property type="entry name" value="Integrase_cat-core"/>
</dbReference>
<evidence type="ECO:0000259" key="10">
    <source>
        <dbReference type="PROSITE" id="PS50994"/>
    </source>
</evidence>
<dbReference type="EMBL" id="QXFV01002342">
    <property type="protein sequence ID" value="KAE8989169.1"/>
    <property type="molecule type" value="Genomic_DNA"/>
</dbReference>
<dbReference type="PROSITE" id="PS50994">
    <property type="entry name" value="INTEGRASE"/>
    <property type="match status" value="1"/>
</dbReference>
<dbReference type="InterPro" id="IPR041588">
    <property type="entry name" value="Integrase_H2C2"/>
</dbReference>
<gene>
    <name evidence="11" type="ORF">PR001_g21843</name>
</gene>
<keyword evidence="6" id="KW-0695">RNA-directed DNA polymerase</keyword>
<accession>A0A6A3J1F9</accession>
<dbReference type="InterPro" id="IPR016197">
    <property type="entry name" value="Chromo-like_dom_sf"/>
</dbReference>
<dbReference type="InterPro" id="IPR000953">
    <property type="entry name" value="Chromo/chromo_shadow_dom"/>
</dbReference>
<dbReference type="SUPFAM" id="SSF53098">
    <property type="entry name" value="Ribonuclease H-like"/>
    <property type="match status" value="2"/>
</dbReference>
<dbReference type="PROSITE" id="PS50013">
    <property type="entry name" value="CHROMO_2"/>
    <property type="match status" value="1"/>
</dbReference>
<dbReference type="FunFam" id="1.10.340.70:FF:000001">
    <property type="entry name" value="Retrovirus-related Pol polyprotein from transposon gypsy-like Protein"/>
    <property type="match status" value="1"/>
</dbReference>
<dbReference type="PANTHER" id="PTHR37984">
    <property type="entry name" value="PROTEIN CBG26694"/>
    <property type="match status" value="1"/>
</dbReference>
<dbReference type="GO" id="GO:0004523">
    <property type="term" value="F:RNA-DNA hybrid ribonuclease activity"/>
    <property type="evidence" value="ECO:0007669"/>
    <property type="project" value="InterPro"/>
</dbReference>
<dbReference type="Gene3D" id="3.30.420.10">
    <property type="entry name" value="Ribonuclease H-like superfamily/Ribonuclease H"/>
    <property type="match status" value="2"/>
</dbReference>
<feature type="region of interest" description="Disordered" evidence="7">
    <location>
        <begin position="1"/>
        <end position="89"/>
    </location>
</feature>
<dbReference type="Pfam" id="PF17917">
    <property type="entry name" value="RT_RNaseH"/>
    <property type="match status" value="1"/>
</dbReference>
<dbReference type="CDD" id="cd00024">
    <property type="entry name" value="CD_CSD"/>
    <property type="match status" value="1"/>
</dbReference>
<keyword evidence="3" id="KW-0540">Nuclease</keyword>
<dbReference type="PANTHER" id="PTHR37984:SF5">
    <property type="entry name" value="PROTEIN NYNRIN-LIKE"/>
    <property type="match status" value="1"/>
</dbReference>
<dbReference type="PROSITE" id="PS50878">
    <property type="entry name" value="RT_POL"/>
    <property type="match status" value="1"/>
</dbReference>
<name>A0A6A3J1F9_9STRA</name>
<dbReference type="Gene3D" id="3.10.10.10">
    <property type="entry name" value="HIV Type 1 Reverse Transcriptase, subunit A, domain 1"/>
    <property type="match status" value="1"/>
</dbReference>
<dbReference type="GO" id="GO:0003964">
    <property type="term" value="F:RNA-directed DNA polymerase activity"/>
    <property type="evidence" value="ECO:0007669"/>
    <property type="project" value="UniProtKB-KW"/>
</dbReference>
<keyword evidence="1" id="KW-0808">Transferase</keyword>
<dbReference type="Pfam" id="PF00078">
    <property type="entry name" value="RVT_1"/>
    <property type="match status" value="1"/>
</dbReference>
<dbReference type="Pfam" id="PF17921">
    <property type="entry name" value="Integrase_H2C2"/>
    <property type="match status" value="1"/>
</dbReference>
<keyword evidence="4" id="KW-0255">Endonuclease</keyword>
<dbReference type="InterPro" id="IPR043502">
    <property type="entry name" value="DNA/RNA_pol_sf"/>
</dbReference>
<dbReference type="SMART" id="SM00298">
    <property type="entry name" value="CHROMO"/>
    <property type="match status" value="1"/>
</dbReference>
<sequence>MKDGAELDATEPRASAYLVNTLPQERPTGVAAQDNQDEVTQDEKSASLVGLPPADDFPEPPCSPGSEVHSESVGDEAEDISTDSESEPEVVLRGVLGGGTTSREAQKELTEVFKAEPVDFVAEPVSRLRESLARCLRLEIDFTDEAEATVYFHEGTELLNDLRNQLAALPELKDLNPKADLTTADIGEPGVTTKDMEEQVRAILEKHHASFLGDGNAVPAPARGVVCDLDVGDAKPVAQRSRPIRPQHLRKVYELLEKLVQTKLVEYSDSDWASPIVIVMKKNGVDIRLCIDYRLVNQLIKLMHYPLPLIDDLLIGFESTMWFLSLDRASGFWAVPMTLRAKHISAFICPLGHFQWTRMPFGLKNAPLIYQQMLDNCLWGFVRLPASEESQVDADVLEFLGIRIEGSDEEEMSTIAEGMTVFQRNIPAPPQLNPVLGRSSYIDDIAYGAETWEQLCVDLDRLLCRLRYWGISVSLPKSEFGKKTISYLSHEIGAEGIRAKPKIVKGVKDLPFPSTLKGVQSLLGSLNYYNKTIEDLPVIAAVLYELTDEQIRAGRDLSRAREAFEVLKRKIVSTPLLKHPDPQKPFVIIVHANPWAACAVLGQEYDGVILPVRFTGRVLHDQELRYHPAEKEVVALIRVLRVFFTMLAGTKLIKVYTRHSVLKWIFKSKSLEGRCEQWAVRLAPWPLEIHKVQRDEDGLAAIMGAGITPRDKLDQIAESLIPAKGQVVRAPPISLEMLEADYEGWLLSFDGAAKMSDRRGSAGCVLWKLPSWDVIEARGFHFEDTTVNEAEYHGLIEGAKMALARGISEIVIVGDSRIAIQQAQGLIQCLNPRLQLLLNAVDELRPQFKSVKLVHVKREFNAAADYLTSKTLAARCEVTLEDPVELAQLRQLNRIAEKLVREPISAAEKEPNSPVEVKSRIVPEPVSLIQAAEPLSPDAKIFVVTRRQARAEESPAGGDRDADRDETIASEGVTSEFSPETATPAMAIAERWRRIIAQQGAELWIRRLRDYLKGDLIDLSAAEAEDVAKIANQFVLDSRGALYYLSRATPNRPRYQAEMLRLVDPRSLQANLLHLSHEDFQGAHQGITRTFERLRREYYWPGMYADVERFVKECVDCVTAKGAPPNPGPSPGNILATRPFEAVSMDFVTHLPKSDRGNVFLLLFQCMFSGFVICKPMSSTTAQEVAEAYMDRVFQRFGASEMIRHDRDPRFMSEVFAKFREMLGSRQRATLAYRPQANGQQERSVQTVIRAVRAYVAEPDQSDWDDQVEKLMWTLNTSFDATRLDTPFYLVHGWDPQSTVSAMLGPRPAGVDQRTAYEWCRGVQRQYEYAQAWAKDLQVQAKAKRSEAQTKTWQELSERLKKGFAVGDAVWLYLARVQPGLTKKFAHLWHGPFRILETSDDFRCKLKIEGSGYKLYPWVHVSRLKPRALFPDRPTEDIEVAEEDDFDAALLAEDVDDPDEAQSEYGVESIQDVRWVKRTRTSKRVREYLVKWKGYSEPDWLPMSQLNCGALLYDFNKGAKAQARFKAMQAGDELPEPEAQ</sequence>
<feature type="domain" description="Integrase catalytic" evidence="10">
    <location>
        <begin position="1135"/>
        <end position="1295"/>
    </location>
</feature>
<evidence type="ECO:0000259" key="9">
    <source>
        <dbReference type="PROSITE" id="PS50878"/>
    </source>
</evidence>
<dbReference type="Gene3D" id="3.30.70.270">
    <property type="match status" value="3"/>
</dbReference>
<evidence type="ECO:0000259" key="8">
    <source>
        <dbReference type="PROSITE" id="PS50013"/>
    </source>
</evidence>
<dbReference type="InterPro" id="IPR050951">
    <property type="entry name" value="Retrovirus_Pol_polyprotein"/>
</dbReference>
<organism evidence="11 12">
    <name type="scientific">Phytophthora rubi</name>
    <dbReference type="NCBI Taxonomy" id="129364"/>
    <lineage>
        <taxon>Eukaryota</taxon>
        <taxon>Sar</taxon>
        <taxon>Stramenopiles</taxon>
        <taxon>Oomycota</taxon>
        <taxon>Peronosporomycetes</taxon>
        <taxon>Peronosporales</taxon>
        <taxon>Peronosporaceae</taxon>
        <taxon>Phytophthora</taxon>
    </lineage>
</organism>
<dbReference type="Pfam" id="PF13456">
    <property type="entry name" value="RVT_3"/>
    <property type="match status" value="1"/>
</dbReference>